<dbReference type="AlphaFoldDB" id="S7ZMZ5"/>
<protein>
    <submittedName>
        <fullName evidence="1">Uncharacterized protein</fullName>
    </submittedName>
</protein>
<dbReference type="Proteomes" id="UP000019376">
    <property type="component" value="Unassembled WGS sequence"/>
</dbReference>
<organism evidence="1 2">
    <name type="scientific">Penicillium oxalicum (strain 114-2 / CGMCC 5302)</name>
    <name type="common">Penicillium decumbens</name>
    <dbReference type="NCBI Taxonomy" id="933388"/>
    <lineage>
        <taxon>Eukaryota</taxon>
        <taxon>Fungi</taxon>
        <taxon>Dikarya</taxon>
        <taxon>Ascomycota</taxon>
        <taxon>Pezizomycotina</taxon>
        <taxon>Eurotiomycetes</taxon>
        <taxon>Eurotiomycetidae</taxon>
        <taxon>Eurotiales</taxon>
        <taxon>Aspergillaceae</taxon>
        <taxon>Penicillium</taxon>
    </lineage>
</organism>
<gene>
    <name evidence="1" type="ORF">PDE_06676</name>
</gene>
<evidence type="ECO:0000313" key="1">
    <source>
        <dbReference type="EMBL" id="EPS31719.1"/>
    </source>
</evidence>
<proteinExistence type="predicted"/>
<dbReference type="HOGENOM" id="CLU_2210885_0_0_1"/>
<accession>S7ZMZ5</accession>
<name>S7ZMZ5_PENO1</name>
<keyword evidence="2" id="KW-1185">Reference proteome</keyword>
<reference evidence="1 2" key="1">
    <citation type="journal article" date="2013" name="PLoS ONE">
        <title>Genomic and secretomic analyses reveal unique features of the lignocellulolytic enzyme system of Penicillium decumbens.</title>
        <authorList>
            <person name="Liu G."/>
            <person name="Zhang L."/>
            <person name="Wei X."/>
            <person name="Zou G."/>
            <person name="Qin Y."/>
            <person name="Ma L."/>
            <person name="Li J."/>
            <person name="Zheng H."/>
            <person name="Wang S."/>
            <person name="Wang C."/>
            <person name="Xun L."/>
            <person name="Zhao G.-P."/>
            <person name="Zhou Z."/>
            <person name="Qu Y."/>
        </authorList>
    </citation>
    <scope>NUCLEOTIDE SEQUENCE [LARGE SCALE GENOMIC DNA]</scope>
    <source>
        <strain evidence="2">114-2 / CGMCC 5302</strain>
    </source>
</reference>
<evidence type="ECO:0000313" key="2">
    <source>
        <dbReference type="Proteomes" id="UP000019376"/>
    </source>
</evidence>
<dbReference type="EMBL" id="KB644414">
    <property type="protein sequence ID" value="EPS31719.1"/>
    <property type="molecule type" value="Genomic_DNA"/>
</dbReference>
<sequence>MAPVPGDKVCGSVVVHAEVLCHVRLRHYLDRSSRVYHIEGIPEATEELQQLCGPCFKATILIQRPPARSPNWLDKRALERITTLPSAFIQEMEPKGSVDIMNWRALQ</sequence>